<proteinExistence type="predicted"/>
<dbReference type="Proteomes" id="UP000292447">
    <property type="component" value="Chromosome II"/>
</dbReference>
<sequence length="745" mass="86341">MIYRFVARQCRFTRQNSIAVLNPVLQQNTFSQKRPIESTLEIPQNTYPNPLYSYDKAQLLSLNIKQLKHLVTLPVKSPSEKDRFHMHIIEIFHENLIKDTKLAVLYLDLITDSTVRDTIFEHLRKFYQSDPLRLSLLEYVINPASEKARKLVLGNLHLMLKVPNEPKSAAAIAFSYITKLALTDRVNPEPLLLYLNFSKVLYKHTPKDQWQQLYAAVLQTNIRFGNYHHYETVRDYLLQGSALDRFVARTGFLGAKWHHTEESNLPEVHKKKMIHHFLISRLALFTQQAIRQRDITNGNMYLELLVSKFEVLNEPKHLQLVLSVMLSHSMTFKGPQECVSFLRYIIDSNLSVVPNTLLRILTALRLEKFYDEALLLVNYLHTEKLSATERGDLVAEIMKVITGKFSAHPKIAVAYYASLFNDEIDTALDILKDLMLLDLVYGPGAVNHDYSIIERADIHEDLKKSDMSHEVLRDMYAVTLRSLVYEQKTNPVLIKTLYEAYTTFLTIQRKNKNAKFASGGRKADDSVIALFLDHLLRENPEARDDMNLVQDKFKFQTAKWIFKNYYGSLDSKQNIKDTYIFGLMITSALLKHQDLAFALRCFKKARDLSLPITFNQVYPLIMYHYSKAEMDKAQQWFTLLMQSGAEAKSVAADRVFDIAKEQKWPNTGTHYRNNVRVKKRLERDEIEKLKVDPLSGVKREYKDDLHAPNTNFCDELEKILHELAVHKKQRALDIIKEAVGEPMGS</sequence>
<dbReference type="AlphaFoldDB" id="A0A4P6XQH9"/>
<evidence type="ECO:0000313" key="2">
    <source>
        <dbReference type="Proteomes" id="UP000292447"/>
    </source>
</evidence>
<keyword evidence="2" id="KW-1185">Reference proteome</keyword>
<accession>A0A4P6XQH9</accession>
<reference evidence="2" key="1">
    <citation type="submission" date="2019-03" db="EMBL/GenBank/DDBJ databases">
        <title>Snf2 controls pulcherriminic acid biosynthesis and connects pigmentation and antifungal activity of the yeast Metschnikowia pulcherrima.</title>
        <authorList>
            <person name="Gore-Lloyd D."/>
            <person name="Sumann I."/>
            <person name="Brachmann A.O."/>
            <person name="Schneeberger K."/>
            <person name="Ortiz-Merino R.A."/>
            <person name="Moreno-Beltran M."/>
            <person name="Schlaefli M."/>
            <person name="Kirner P."/>
            <person name="Santos Kron A."/>
            <person name="Wolfe K.H."/>
            <person name="Piel J."/>
            <person name="Ahrens C.H."/>
            <person name="Henk D."/>
            <person name="Freimoser F.M."/>
        </authorList>
    </citation>
    <scope>NUCLEOTIDE SEQUENCE [LARGE SCALE GENOMIC DNA]</scope>
    <source>
        <strain evidence="2">APC 1.2</strain>
    </source>
</reference>
<organism evidence="1 2">
    <name type="scientific">Metschnikowia aff. pulcherrima</name>
    <dbReference type="NCBI Taxonomy" id="2163413"/>
    <lineage>
        <taxon>Eukaryota</taxon>
        <taxon>Fungi</taxon>
        <taxon>Dikarya</taxon>
        <taxon>Ascomycota</taxon>
        <taxon>Saccharomycotina</taxon>
        <taxon>Pichiomycetes</taxon>
        <taxon>Metschnikowiaceae</taxon>
        <taxon>Metschnikowia</taxon>
    </lineage>
</organism>
<evidence type="ECO:0000313" key="1">
    <source>
        <dbReference type="EMBL" id="QBM87994.1"/>
    </source>
</evidence>
<gene>
    <name evidence="1" type="primary">MPUL0B12090</name>
    <name evidence="1" type="ORF">METSCH_B12090</name>
</gene>
<dbReference type="EMBL" id="CP034457">
    <property type="protein sequence ID" value="QBM87994.1"/>
    <property type="molecule type" value="Genomic_DNA"/>
</dbReference>
<protein>
    <submittedName>
        <fullName evidence="1">Translation factor ATP22</fullName>
    </submittedName>
</protein>
<name>A0A4P6XQH9_9ASCO</name>